<comment type="caution">
    <text evidence="2">The sequence shown here is derived from an EMBL/GenBank/DDBJ whole genome shotgun (WGS) entry which is preliminary data.</text>
</comment>
<keyword evidence="1" id="KW-0732">Signal</keyword>
<gene>
    <name evidence="2" type="ORF">B0T16DRAFT_463225</name>
</gene>
<dbReference type="EMBL" id="JAULSV010000007">
    <property type="protein sequence ID" value="KAK0639561.1"/>
    <property type="molecule type" value="Genomic_DNA"/>
</dbReference>
<dbReference type="AlphaFoldDB" id="A0AA40CI01"/>
<evidence type="ECO:0000313" key="3">
    <source>
        <dbReference type="Proteomes" id="UP001174936"/>
    </source>
</evidence>
<organism evidence="2 3">
    <name type="scientific">Cercophora newfieldiana</name>
    <dbReference type="NCBI Taxonomy" id="92897"/>
    <lineage>
        <taxon>Eukaryota</taxon>
        <taxon>Fungi</taxon>
        <taxon>Dikarya</taxon>
        <taxon>Ascomycota</taxon>
        <taxon>Pezizomycotina</taxon>
        <taxon>Sordariomycetes</taxon>
        <taxon>Sordariomycetidae</taxon>
        <taxon>Sordariales</taxon>
        <taxon>Lasiosphaeriaceae</taxon>
        <taxon>Cercophora</taxon>
    </lineage>
</organism>
<name>A0AA40CI01_9PEZI</name>
<feature type="signal peptide" evidence="1">
    <location>
        <begin position="1"/>
        <end position="20"/>
    </location>
</feature>
<feature type="chain" id="PRO_5041378241" description="Extracellular membrane protein CFEM domain-containing protein" evidence="1">
    <location>
        <begin position="21"/>
        <end position="125"/>
    </location>
</feature>
<keyword evidence="3" id="KW-1185">Reference proteome</keyword>
<protein>
    <recommendedName>
        <fullName evidence="4">Extracellular membrane protein CFEM domain-containing protein</fullName>
    </recommendedName>
</protein>
<sequence length="125" mass="13350">MRLFTTTSLSLLACLHPVIAQKIYINQVPEYSHLPACAEVPLSTIVRNMEAGKCGDGGRETSFSCFCGTSSTAFNSMISEAVSSRCMPQLPDAMGSALAVFDSYCHLSAVPKQTVPGSPQKFVLV</sequence>
<evidence type="ECO:0000313" key="2">
    <source>
        <dbReference type="EMBL" id="KAK0639561.1"/>
    </source>
</evidence>
<dbReference type="Proteomes" id="UP001174936">
    <property type="component" value="Unassembled WGS sequence"/>
</dbReference>
<reference evidence="2" key="1">
    <citation type="submission" date="2023-06" db="EMBL/GenBank/DDBJ databases">
        <title>Genome-scale phylogeny and comparative genomics of the fungal order Sordariales.</title>
        <authorList>
            <consortium name="Lawrence Berkeley National Laboratory"/>
            <person name="Hensen N."/>
            <person name="Bonometti L."/>
            <person name="Westerberg I."/>
            <person name="Brannstrom I.O."/>
            <person name="Guillou S."/>
            <person name="Cros-Aarteil S."/>
            <person name="Calhoun S."/>
            <person name="Haridas S."/>
            <person name="Kuo A."/>
            <person name="Mondo S."/>
            <person name="Pangilinan J."/>
            <person name="Riley R."/>
            <person name="Labutti K."/>
            <person name="Andreopoulos B."/>
            <person name="Lipzen A."/>
            <person name="Chen C."/>
            <person name="Yanf M."/>
            <person name="Daum C."/>
            <person name="Ng V."/>
            <person name="Clum A."/>
            <person name="Steindorff A."/>
            <person name="Ohm R."/>
            <person name="Martin F."/>
            <person name="Silar P."/>
            <person name="Natvig D."/>
            <person name="Lalanne C."/>
            <person name="Gautier V."/>
            <person name="Ament-Velasquez S.L."/>
            <person name="Kruys A."/>
            <person name="Hutchinson M.I."/>
            <person name="Powell A.J."/>
            <person name="Barry K."/>
            <person name="Miller A.N."/>
            <person name="Grigoriev I.V."/>
            <person name="Debuchy R."/>
            <person name="Gladieux P."/>
            <person name="Thoren M.H."/>
            <person name="Johannesson H."/>
        </authorList>
    </citation>
    <scope>NUCLEOTIDE SEQUENCE</scope>
    <source>
        <strain evidence="2">SMH2532-1</strain>
    </source>
</reference>
<evidence type="ECO:0000256" key="1">
    <source>
        <dbReference type="SAM" id="SignalP"/>
    </source>
</evidence>
<proteinExistence type="predicted"/>
<accession>A0AA40CI01</accession>
<evidence type="ECO:0008006" key="4">
    <source>
        <dbReference type="Google" id="ProtNLM"/>
    </source>
</evidence>